<dbReference type="OrthoDB" id="3245799at2"/>
<dbReference type="RefSeq" id="WP_124845639.1">
    <property type="nucleotide sequence ID" value="NZ_RQZG01000018.1"/>
</dbReference>
<gene>
    <name evidence="2" type="ORF">EII34_13210</name>
</gene>
<dbReference type="Proteomes" id="UP000280819">
    <property type="component" value="Unassembled WGS sequence"/>
</dbReference>
<protein>
    <recommendedName>
        <fullName evidence="1">DUF7824 domain-containing protein</fullName>
    </recommendedName>
</protein>
<reference evidence="2 3" key="1">
    <citation type="submission" date="2018-11" db="EMBL/GenBank/DDBJ databases">
        <title>Genomes From Bacteria Associated with the Canine Oral Cavity: a Test Case for Automated Genome-Based Taxonomic Assignment.</title>
        <authorList>
            <person name="Coil D.A."/>
            <person name="Jospin G."/>
            <person name="Darling A.E."/>
            <person name="Wallis C."/>
            <person name="Davis I.J."/>
            <person name="Harris S."/>
            <person name="Eisen J.A."/>
            <person name="Holcombe L.J."/>
            <person name="O'Flynn C."/>
        </authorList>
    </citation>
    <scope>NUCLEOTIDE SEQUENCE [LARGE SCALE GENOMIC DNA]</scope>
    <source>
        <strain evidence="2 3">OH887_COT-365</strain>
    </source>
</reference>
<dbReference type="Pfam" id="PF25148">
    <property type="entry name" value="DUF7824"/>
    <property type="match status" value="1"/>
</dbReference>
<dbReference type="AlphaFoldDB" id="A0A3P1T218"/>
<name>A0A3P1T218_9ACTN</name>
<evidence type="ECO:0000313" key="2">
    <source>
        <dbReference type="EMBL" id="RRD03547.1"/>
    </source>
</evidence>
<feature type="domain" description="DUF7824" evidence="1">
    <location>
        <begin position="460"/>
        <end position="508"/>
    </location>
</feature>
<comment type="caution">
    <text evidence="2">The sequence shown here is derived from an EMBL/GenBank/DDBJ whole genome shotgun (WGS) entry which is preliminary data.</text>
</comment>
<organism evidence="2 3">
    <name type="scientific">Arachnia propionica</name>
    <dbReference type="NCBI Taxonomy" id="1750"/>
    <lineage>
        <taxon>Bacteria</taxon>
        <taxon>Bacillati</taxon>
        <taxon>Actinomycetota</taxon>
        <taxon>Actinomycetes</taxon>
        <taxon>Propionibacteriales</taxon>
        <taxon>Propionibacteriaceae</taxon>
        <taxon>Arachnia</taxon>
    </lineage>
</organism>
<proteinExistence type="predicted"/>
<evidence type="ECO:0000313" key="3">
    <source>
        <dbReference type="Proteomes" id="UP000280819"/>
    </source>
</evidence>
<accession>A0A3P1T218</accession>
<dbReference type="InterPro" id="IPR056726">
    <property type="entry name" value="DUF7824"/>
</dbReference>
<sequence>MSAWPHQRYQDLAAGSLTEMIDAVAALSAEERAAAAAGAGRATARMDKEATDRDQRVAVIVLAVALGVTPSQFLKLISPSGSWLLYDVVNHRCNRDPFLRAAVALGPGWAAELVERCPRRVTGYLADLLLELVVAHDLPMPTQAAIWESWVNDDDLSLPRPGRRWVEQFLAACQAPDAFVQFHTDKDWHREQVAQGIAEVRAVEEVDDVALAEALTSVIERGDRPGAQRAALHWSEALGVSLVTDPDRIIAALPLADGTVVKAVLPELLTPELPAAQLDALAVAVLPRKEKGNRRTVLKALDRLESPSQELRETLAQLTGNPDVATARLATGLLERWGDVAAPSTLGLWRGPALPAPAACTLGRVLDEPSARELVARLDNAREPDPNLHEEALASLVLTGREIGAEATRGLFSSMGPMGPADLLRQCLYAWATGRPPRPKTTPLSELVARRHREVLDGVGTLPCVLSTPTHEGLRIDGEVLAARLGAHRDAGVQPSAADLLVALSRVTGDLPRLELTGAAATAVDAWRDQPVTAAHLDFRPSTTITDPARRMIVEGQEPAGARELGIDDGWTRPFTGINVGAHGWELAIRLLPSCPARPAVGVLGMLAFSTTPPVGRLAEVIDAARPVDAVTAFAALALAGECATGQLPPLAAALLDAWEEGRLSPQTLHDAWDDIWVHEWEPDRAKVAALLGLLAEEGALQLVWPLLVRIAEQRAGTPRLPRDTGAVLEVLNHRLPEVPEVAALPNIRALAAGKGRSKAHQLAREIVGKL</sequence>
<dbReference type="EMBL" id="RQZG01000018">
    <property type="protein sequence ID" value="RRD03547.1"/>
    <property type="molecule type" value="Genomic_DNA"/>
</dbReference>
<evidence type="ECO:0000259" key="1">
    <source>
        <dbReference type="Pfam" id="PF25148"/>
    </source>
</evidence>